<organism evidence="2 3">
    <name type="scientific">Tegillarca granosa</name>
    <name type="common">Malaysian cockle</name>
    <name type="synonym">Anadara granosa</name>
    <dbReference type="NCBI Taxonomy" id="220873"/>
    <lineage>
        <taxon>Eukaryota</taxon>
        <taxon>Metazoa</taxon>
        <taxon>Spiralia</taxon>
        <taxon>Lophotrochozoa</taxon>
        <taxon>Mollusca</taxon>
        <taxon>Bivalvia</taxon>
        <taxon>Autobranchia</taxon>
        <taxon>Pteriomorphia</taxon>
        <taxon>Arcoida</taxon>
        <taxon>Arcoidea</taxon>
        <taxon>Arcidae</taxon>
        <taxon>Tegillarca</taxon>
    </lineage>
</organism>
<dbReference type="EMBL" id="JARBDR010000141">
    <property type="protein sequence ID" value="KAJ8320556.1"/>
    <property type="molecule type" value="Genomic_DNA"/>
</dbReference>
<comment type="caution">
    <text evidence="2">The sequence shown here is derived from an EMBL/GenBank/DDBJ whole genome shotgun (WGS) entry which is preliminary data.</text>
</comment>
<feature type="compositionally biased region" description="Low complexity" evidence="1">
    <location>
        <begin position="155"/>
        <end position="167"/>
    </location>
</feature>
<proteinExistence type="predicted"/>
<accession>A0ABQ9FTI2</accession>
<name>A0ABQ9FTI2_TEGGR</name>
<protein>
    <submittedName>
        <fullName evidence="2">Uncharacterized protein</fullName>
    </submittedName>
</protein>
<keyword evidence="3" id="KW-1185">Reference proteome</keyword>
<feature type="region of interest" description="Disordered" evidence="1">
    <location>
        <begin position="106"/>
        <end position="185"/>
    </location>
</feature>
<dbReference type="Proteomes" id="UP001217089">
    <property type="component" value="Unassembled WGS sequence"/>
</dbReference>
<evidence type="ECO:0000313" key="2">
    <source>
        <dbReference type="EMBL" id="KAJ8320556.1"/>
    </source>
</evidence>
<evidence type="ECO:0000256" key="1">
    <source>
        <dbReference type="SAM" id="MobiDB-lite"/>
    </source>
</evidence>
<evidence type="ECO:0000313" key="3">
    <source>
        <dbReference type="Proteomes" id="UP001217089"/>
    </source>
</evidence>
<sequence>MFQVLGCDYYTTYWCLPESWIKTSGEWLELYFSSYDSYNSYTILITSNETKSAYRSFTCPITTTTATYTTTEWYSNKFESGTDYKSGKHIPNSAIYVPVIDSEELPRNPAYRTRDPVSGSELTPNRTDDHNSYSDPPPNYAGVIASSPPDYGEHLSTTITLPSATIPTAPPPSYEEALIMSERKK</sequence>
<gene>
    <name evidence="2" type="ORF">KUTeg_002143</name>
</gene>
<reference evidence="2 3" key="1">
    <citation type="submission" date="2022-12" db="EMBL/GenBank/DDBJ databases">
        <title>Chromosome-level genome of Tegillarca granosa.</title>
        <authorList>
            <person name="Kim J."/>
        </authorList>
    </citation>
    <scope>NUCLEOTIDE SEQUENCE [LARGE SCALE GENOMIC DNA]</scope>
    <source>
        <strain evidence="2">Teg-2019</strain>
        <tissue evidence="2">Adductor muscle</tissue>
    </source>
</reference>